<comment type="caution">
    <text evidence="6">The sequence shown here is derived from an EMBL/GenBank/DDBJ whole genome shotgun (WGS) entry which is preliminary data.</text>
</comment>
<dbReference type="CDD" id="cd03221">
    <property type="entry name" value="ABCF_EF-3"/>
    <property type="match status" value="2"/>
</dbReference>
<dbReference type="SMART" id="SM00382">
    <property type="entry name" value="AAA"/>
    <property type="match status" value="2"/>
</dbReference>
<evidence type="ECO:0000256" key="2">
    <source>
        <dbReference type="ARBA" id="ARBA00022741"/>
    </source>
</evidence>
<dbReference type="GO" id="GO:0005524">
    <property type="term" value="F:ATP binding"/>
    <property type="evidence" value="ECO:0007669"/>
    <property type="project" value="UniProtKB-KW"/>
</dbReference>
<evidence type="ECO:0000256" key="1">
    <source>
        <dbReference type="ARBA" id="ARBA00022737"/>
    </source>
</evidence>
<organism evidence="6 7">
    <name type="scientific">Proteiniclasticum aestuarii</name>
    <dbReference type="NCBI Taxonomy" id="2817862"/>
    <lineage>
        <taxon>Bacteria</taxon>
        <taxon>Bacillati</taxon>
        <taxon>Bacillota</taxon>
        <taxon>Clostridia</taxon>
        <taxon>Eubacteriales</taxon>
        <taxon>Clostridiaceae</taxon>
        <taxon>Proteiniclasticum</taxon>
    </lineage>
</organism>
<proteinExistence type="predicted"/>
<dbReference type="InterPro" id="IPR050611">
    <property type="entry name" value="ABCF"/>
</dbReference>
<feature type="coiled-coil region" evidence="4">
    <location>
        <begin position="204"/>
        <end position="268"/>
    </location>
</feature>
<keyword evidence="1" id="KW-0677">Repeat</keyword>
<evidence type="ECO:0000259" key="5">
    <source>
        <dbReference type="PROSITE" id="PS50893"/>
    </source>
</evidence>
<evidence type="ECO:0000313" key="7">
    <source>
        <dbReference type="Proteomes" id="UP000664218"/>
    </source>
</evidence>
<name>A0A939KIM4_9CLOT</name>
<dbReference type="PROSITE" id="PS50893">
    <property type="entry name" value="ABC_TRANSPORTER_2"/>
    <property type="match status" value="2"/>
</dbReference>
<dbReference type="GO" id="GO:0016887">
    <property type="term" value="F:ATP hydrolysis activity"/>
    <property type="evidence" value="ECO:0007669"/>
    <property type="project" value="InterPro"/>
</dbReference>
<dbReference type="PANTHER" id="PTHR19211">
    <property type="entry name" value="ATP-BINDING TRANSPORT PROTEIN-RELATED"/>
    <property type="match status" value="1"/>
</dbReference>
<dbReference type="AlphaFoldDB" id="A0A939KIM4"/>
<reference evidence="6" key="1">
    <citation type="submission" date="2021-03" db="EMBL/GenBank/DDBJ databases">
        <title>Proteiniclasticum marinus sp. nov., isolated from tidal flat sediment.</title>
        <authorList>
            <person name="Namirimu T."/>
            <person name="Yang J.-A."/>
            <person name="Yang S.-H."/>
            <person name="Kim Y.-J."/>
            <person name="Kwon K.K."/>
        </authorList>
    </citation>
    <scope>NUCLEOTIDE SEQUENCE</scope>
    <source>
        <strain evidence="6">SCR006</strain>
    </source>
</reference>
<keyword evidence="7" id="KW-1185">Reference proteome</keyword>
<sequence>MLKILVKDVTMHFPSKALFSHVSLEVQDRDRIGILGRNGSGKTTLMKIILGDILPVEGQVKVPVPYGYLPQSAEVSEEKIRSILAGSYGKDLLKLMEDLSIKPLMNREVHTLSGGEKTKLLFLHAVKDNPPLLILDEPTNFLDTGSIEVLENYLAAYKGAVLMISHDRDFLDHTVDTIYHLNQNSLKKYSGNYSFFKEKRQQEIRRANLEYIRYTKKRKELEAAARGISDKANKMEGLSSNDYLRSRNKQLQKKAKSMRKRIEKMEVKERPHYEKEVNLSFHVSSEKAAPILLHGEDIGKSFDTLLFDQVKFHVRSGSKIALLGENGAGKTTLMKIILGQTDYEGRIHIPPSTKIGYLSQELYHLEEEKTPLEDLSRYSDDKTEIRNLLGSMRITEDMVFQKIGTLSYGEKLRVELCKLILKQCNLLILDEPTNFLDIETKEIIEEALRDYAGALLLISHDRYFVRAVAEEVWHLAEKKLTVYEGDYDYFLSKQIPEKENQEIILIMEMNLAELAHRMTLAGKEEKKKLEEEYFRIASRVHQIKHR</sequence>
<dbReference type="Gene3D" id="3.40.50.300">
    <property type="entry name" value="P-loop containing nucleotide triphosphate hydrolases"/>
    <property type="match status" value="2"/>
</dbReference>
<keyword evidence="3" id="KW-0067">ATP-binding</keyword>
<evidence type="ECO:0000256" key="4">
    <source>
        <dbReference type="SAM" id="Coils"/>
    </source>
</evidence>
<dbReference type="PANTHER" id="PTHR19211:SF100">
    <property type="entry name" value="RIBOSOME PROTECTION PROTEIN VMLR"/>
    <property type="match status" value="1"/>
</dbReference>
<protein>
    <submittedName>
        <fullName evidence="6">ABC-F type ribosomal protection protein</fullName>
    </submittedName>
</protein>
<accession>A0A939KIM4</accession>
<dbReference type="Pfam" id="PF00005">
    <property type="entry name" value="ABC_tran"/>
    <property type="match status" value="2"/>
</dbReference>
<keyword evidence="2" id="KW-0547">Nucleotide-binding</keyword>
<dbReference type="SUPFAM" id="SSF52540">
    <property type="entry name" value="P-loop containing nucleoside triphosphate hydrolases"/>
    <property type="match status" value="2"/>
</dbReference>
<feature type="domain" description="ABC transporter" evidence="5">
    <location>
        <begin position="293"/>
        <end position="502"/>
    </location>
</feature>
<dbReference type="Proteomes" id="UP000664218">
    <property type="component" value="Unassembled WGS sequence"/>
</dbReference>
<gene>
    <name evidence="6" type="primary">abc-f</name>
    <name evidence="6" type="ORF">J3A84_03645</name>
</gene>
<dbReference type="RefSeq" id="WP_207598654.1">
    <property type="nucleotide sequence ID" value="NZ_JAFNJU010000002.1"/>
</dbReference>
<dbReference type="EMBL" id="JAFNJU010000002">
    <property type="protein sequence ID" value="MBO1264136.1"/>
    <property type="molecule type" value="Genomic_DNA"/>
</dbReference>
<dbReference type="InterPro" id="IPR003593">
    <property type="entry name" value="AAA+_ATPase"/>
</dbReference>
<dbReference type="Pfam" id="PF12848">
    <property type="entry name" value="ABC_tran_Xtn"/>
    <property type="match status" value="1"/>
</dbReference>
<dbReference type="InterPro" id="IPR027417">
    <property type="entry name" value="P-loop_NTPase"/>
</dbReference>
<evidence type="ECO:0000256" key="3">
    <source>
        <dbReference type="ARBA" id="ARBA00022840"/>
    </source>
</evidence>
<evidence type="ECO:0000313" key="6">
    <source>
        <dbReference type="EMBL" id="MBO1264136.1"/>
    </source>
</evidence>
<dbReference type="NCBIfam" id="NF000355">
    <property type="entry name" value="ribo_prot_ABC_F"/>
    <property type="match status" value="1"/>
</dbReference>
<dbReference type="InterPro" id="IPR003439">
    <property type="entry name" value="ABC_transporter-like_ATP-bd"/>
</dbReference>
<feature type="domain" description="ABC transporter" evidence="5">
    <location>
        <begin position="4"/>
        <end position="208"/>
    </location>
</feature>
<dbReference type="InterPro" id="IPR032781">
    <property type="entry name" value="ABC_tran_Xtn"/>
</dbReference>
<keyword evidence="4" id="KW-0175">Coiled coil</keyword>